<feature type="region of interest" description="Disordered" evidence="2">
    <location>
        <begin position="140"/>
        <end position="211"/>
    </location>
</feature>
<feature type="region of interest" description="Disordered" evidence="2">
    <location>
        <begin position="758"/>
        <end position="867"/>
    </location>
</feature>
<evidence type="ECO:0000313" key="4">
    <source>
        <dbReference type="Proteomes" id="UP000815325"/>
    </source>
</evidence>
<keyword evidence="4" id="KW-1185">Reference proteome</keyword>
<evidence type="ECO:0000256" key="1">
    <source>
        <dbReference type="SAM" id="Coils"/>
    </source>
</evidence>
<feature type="compositionally biased region" description="Low complexity" evidence="2">
    <location>
        <begin position="421"/>
        <end position="435"/>
    </location>
</feature>
<feature type="compositionally biased region" description="Polar residues" evidence="2">
    <location>
        <begin position="71"/>
        <end position="84"/>
    </location>
</feature>
<dbReference type="PANTHER" id="PTHR46007:SF8">
    <property type="entry name" value="C2H2-TYPE DOMAIN-CONTAINING PROTEIN"/>
    <property type="match status" value="1"/>
</dbReference>
<dbReference type="PANTHER" id="PTHR46007">
    <property type="entry name" value="MEDIATOR OF RNA POLYMERASE II TRANSCRIPTION SUBUNIT 12"/>
    <property type="match status" value="1"/>
</dbReference>
<proteinExistence type="predicted"/>
<evidence type="ECO:0000313" key="3">
    <source>
        <dbReference type="EMBL" id="KAF5842853.1"/>
    </source>
</evidence>
<feature type="region of interest" description="Disordered" evidence="2">
    <location>
        <begin position="1678"/>
        <end position="1708"/>
    </location>
</feature>
<protein>
    <submittedName>
        <fullName evidence="3">Uncharacterized protein</fullName>
    </submittedName>
</protein>
<feature type="compositionally biased region" description="Basic and acidic residues" evidence="2">
    <location>
        <begin position="806"/>
        <end position="841"/>
    </location>
</feature>
<feature type="region of interest" description="Disordered" evidence="2">
    <location>
        <begin position="66"/>
        <end position="86"/>
    </location>
</feature>
<feature type="region of interest" description="Disordered" evidence="2">
    <location>
        <begin position="378"/>
        <end position="449"/>
    </location>
</feature>
<feature type="compositionally biased region" description="Low complexity" evidence="2">
    <location>
        <begin position="1037"/>
        <end position="1056"/>
    </location>
</feature>
<feature type="compositionally biased region" description="Low complexity" evidence="2">
    <location>
        <begin position="196"/>
        <end position="211"/>
    </location>
</feature>
<evidence type="ECO:0000256" key="2">
    <source>
        <dbReference type="SAM" id="MobiDB-lite"/>
    </source>
</evidence>
<feature type="compositionally biased region" description="Low complexity" evidence="2">
    <location>
        <begin position="170"/>
        <end position="180"/>
    </location>
</feature>
<dbReference type="InterPro" id="IPR051647">
    <property type="entry name" value="Mediator_comp_sub12"/>
</dbReference>
<feature type="region of interest" description="Disordered" evidence="2">
    <location>
        <begin position="1442"/>
        <end position="1465"/>
    </location>
</feature>
<reference evidence="3" key="1">
    <citation type="submission" date="2017-08" db="EMBL/GenBank/DDBJ databases">
        <authorList>
            <person name="Polle J.E."/>
            <person name="Barry K."/>
            <person name="Cushman J."/>
            <person name="Schmutz J."/>
            <person name="Tran D."/>
            <person name="Hathwaick L.T."/>
            <person name="Yim W.C."/>
            <person name="Jenkins J."/>
            <person name="Mckie-Krisberg Z.M."/>
            <person name="Prochnik S."/>
            <person name="Lindquist E."/>
            <person name="Dockter R.B."/>
            <person name="Adam C."/>
            <person name="Molina H."/>
            <person name="Bunkerborg J."/>
            <person name="Jin E."/>
            <person name="Buchheim M."/>
            <person name="Magnuson J."/>
        </authorList>
    </citation>
    <scope>NUCLEOTIDE SEQUENCE</scope>
    <source>
        <strain evidence="3">CCAP 19/18</strain>
    </source>
</reference>
<accession>A0ABQ7H7L9</accession>
<feature type="region of interest" description="Disordered" evidence="2">
    <location>
        <begin position="1311"/>
        <end position="1341"/>
    </location>
</feature>
<feature type="compositionally biased region" description="Polar residues" evidence="2">
    <location>
        <begin position="379"/>
        <end position="390"/>
    </location>
</feature>
<dbReference type="EMBL" id="MU069453">
    <property type="protein sequence ID" value="KAF5842853.1"/>
    <property type="molecule type" value="Genomic_DNA"/>
</dbReference>
<feature type="coiled-coil region" evidence="1">
    <location>
        <begin position="1473"/>
        <end position="1507"/>
    </location>
</feature>
<feature type="coiled-coil region" evidence="1">
    <location>
        <begin position="2066"/>
        <end position="2093"/>
    </location>
</feature>
<name>A0ABQ7H7L9_DUNSA</name>
<sequence>MSMSDISQQYDQKHGMAEPNAKAMALEHQQQHQTPATPSQGNSTNFMYQSIDLDAEEISWVMTPAPDLRSKSTGESSNSASCSQRRLGHLATPTSRASMAYSPSTSALSSHTCVVSTGSTAAVSNSLDWVTSGAAKPLPAIPTSTSLLPDHRQQHQHPHHHHHHHHHHQQQQQQQQQQQHGEWQAASPSTPGCSHGASTPDSGGGDSADAAAGIGNSRAAAAPRQKAGAAAWAAGLFADAQGCVSLRGKEASAASMAGSALEGGACKGGALCDVEVGRHRQARKEKLEQLQGHIGNATPASGSVPADGAVVSATPRETDQSGVHCLASHTQAICDQGKQDRALHPPATAVSRAGVPAGLMEARQLACGQGPSQMAALTPVQQQCGHSGSAQEGHESSWASSSTQPSRHLESTWESSPSPKQQQQDQQHYQQQQHHQQGRSPLSRAPSQADWWACSSDRFQFQHTNPLAHEPPSPDWAFGGEAAAAEAAPAWGGREAAAAGEAASAWGAWGASPGEAHSHEVGAESRALCGMSTTPHLVTHTSQSGGATPGVSASGLTTLSWNVLFGDDGLASGQATPAAATAAKVAGHAIDGGINQAEGDQQQGAMLAAASPVLALCAPAAPEPVEGPATGADRAGAHPAGAAAAAAVAGTEGLPVPSQATPVTTHSTLLCSAGGVAHMGCSHFAPLPMQDLGTCTPLHPHQRHHQLQQQECPAADGVGGASPSLSLCCSSAHQPSQGSAASHALTPSFAIKYLVEDSEEEGTDDLASSNTNAPTNTAAQLPTPTHPHPHVPPVTNSFEEGAVRSMDSERFEGARHEGEESSKEAEHGGGDEEGRVCREAQEGQSVEQPPPNGPAFGSSPSPKHVQTARYVGSRLGEAMLWGGSDAQGGAEVEGGAQTGATTAAAAADDPAMTVTAASANILTPNTNAAAVVADGPGMTTTAVPDNIAMPTASAAAAAAAHSPDIMMINAAANVAMPDASAATATDGPGITLPAASANVAKPSANTAAPAAAAATAGTAVPEEVQGSSPSHAPPPADAAHLHLPNTTTPPTAPAQAVRPGRHEAPRTSKATPSFPALLPAKPSSSTSLADAAALCALGARVAHLVRTNGVLEEQVAAMHLQLAAAEEEQQWQASQLAEAEAVRGAALLQAGRAVRARSSLQQQLHASQLQRAEGQAALRGVRRELAAAVAARGAADAAAAAARRRVAELEEALQREPECADAAAAAVGADGAAALWKQRVSEAEAQGRAAGLREGEEERRRLAVQVESLVAELKSMRQLSAAAQESMRMQLAAKEGSIKALQGMLTDLQATASFGSPLPPRKPSPCSLQSSPSPSPSTRTQTTHLLELRVCVGRMQRAACMLAEEIGCDQLNPPPVDGSDSWTCGALDGLHKQCSHVAAVLHSCVAELTPGRLSELDRKEEEGDHIPASLLAAALAEAQGAADSHENRQVSVKEGQQELSPGSLISGATSEALQELRARCGEYERTVARLQERLGEALCDAEAAKQQQLQQQQQLVVVEGSSRQQQHQQLVVVEGAGGKRQEEQKQGLVVVEGPVEQQVQQQQLTRPHYFSGVDGADTHGTPNSQGLRKSLEALLSQLAGEEMPQLSQMSRLAGEEMPQLSRSSHLAGEEMPQLSQMSRLAREEMPQLSQMSLLAGEEMPQLSQMSQMSQVSQLAGGEASAADPAQHDAACHSNMPRRASDQSCSTTERGQRGAAARCCSPMHDSVQQRAQSRRVAGCGSVVLSGGHMGVTALTGSAVPAAQPGFAARRGYLSLAEAIQLVEATCARKQAAEVLLLEAEQRMGVLQHIMAAEKGARTTAEECMQQLQRALSAEKEGRTAAHARVQQLQRALSAEKEGCAAAQVRVQRLQEADAEAKRAAESKIAQLQQLQEAGAEVKKAAEAKIAQLTTMVDNMTAELAHVQQLQEADAEAKKAAEAKIAQLQQLQEADAEAKEAARAKVAELTAAVESKMAELAAAQAHMQQLQEADAEAKKAAEATIAELTAVMESKTAELERHAAAADKEEGLEGEGVGGNSELRVREGRGAFAEGVSSKLQEHITASSELREDVLRARVDELAEALEAKTRELECVVRARAAASVLPAAVPGEGCCERAAASIPPASVLGKGCCEGFPAGMTAACGRQHSMQGSHQAEVSQSGVAPASCGARIEGAHRHRRRVPSLSQLAKSVHLPKGVLSRLLLGGQPRGPLEHAPGVFGEGACTPPRSNWVSGWDTRGENAVEGGGGRRVGVCGRSAVAAGGAPARDGGGRCAA</sequence>
<feature type="compositionally biased region" description="Basic residues" evidence="2">
    <location>
        <begin position="154"/>
        <end position="169"/>
    </location>
</feature>
<feature type="region of interest" description="Disordered" evidence="2">
    <location>
        <begin position="1014"/>
        <end position="1076"/>
    </location>
</feature>
<keyword evidence="1" id="KW-0175">Coiled coil</keyword>
<feature type="compositionally biased region" description="Polar residues" evidence="2">
    <location>
        <begin position="31"/>
        <end position="45"/>
    </location>
</feature>
<gene>
    <name evidence="3" type="ORF">DUNSADRAFT_4312</name>
</gene>
<dbReference type="Proteomes" id="UP000815325">
    <property type="component" value="Unassembled WGS sequence"/>
</dbReference>
<feature type="coiled-coil region" evidence="1">
    <location>
        <begin position="1872"/>
        <end position="2012"/>
    </location>
</feature>
<feature type="compositionally biased region" description="Polar residues" evidence="2">
    <location>
        <begin position="397"/>
        <end position="420"/>
    </location>
</feature>
<comment type="caution">
    <text evidence="3">The sequence shown here is derived from an EMBL/GenBank/DDBJ whole genome shotgun (WGS) entry which is preliminary data.</text>
</comment>
<organism evidence="3 4">
    <name type="scientific">Dunaliella salina</name>
    <name type="common">Green alga</name>
    <name type="synonym">Protococcus salinus</name>
    <dbReference type="NCBI Taxonomy" id="3046"/>
    <lineage>
        <taxon>Eukaryota</taxon>
        <taxon>Viridiplantae</taxon>
        <taxon>Chlorophyta</taxon>
        <taxon>core chlorophytes</taxon>
        <taxon>Chlorophyceae</taxon>
        <taxon>CS clade</taxon>
        <taxon>Chlamydomonadales</taxon>
        <taxon>Dunaliellaceae</taxon>
        <taxon>Dunaliella</taxon>
    </lineage>
</organism>
<feature type="compositionally biased region" description="Polar residues" evidence="2">
    <location>
        <begin position="766"/>
        <end position="780"/>
    </location>
</feature>
<feature type="region of interest" description="Disordered" evidence="2">
    <location>
        <begin position="1"/>
        <end position="45"/>
    </location>
</feature>
<feature type="compositionally biased region" description="Polar residues" evidence="2">
    <location>
        <begin position="1"/>
        <end position="10"/>
    </location>
</feature>